<evidence type="ECO:0000313" key="1">
    <source>
        <dbReference type="EMBL" id="QJH95991.1"/>
    </source>
</evidence>
<dbReference type="EMBL" id="MT144636">
    <property type="protein sequence ID" value="QJH95991.1"/>
    <property type="molecule type" value="Genomic_DNA"/>
</dbReference>
<name>A0A6M3XDV9_9ZZZZ</name>
<proteinExistence type="predicted"/>
<reference evidence="1" key="1">
    <citation type="submission" date="2020-03" db="EMBL/GenBank/DDBJ databases">
        <title>The deep terrestrial virosphere.</title>
        <authorList>
            <person name="Holmfeldt K."/>
            <person name="Nilsson E."/>
            <person name="Simone D."/>
            <person name="Lopez-Fernandez M."/>
            <person name="Wu X."/>
            <person name="de Brujin I."/>
            <person name="Lundin D."/>
            <person name="Andersson A."/>
            <person name="Bertilsson S."/>
            <person name="Dopson M."/>
        </authorList>
    </citation>
    <scope>NUCLEOTIDE SEQUENCE</scope>
    <source>
        <strain evidence="1">TM448B00567</strain>
    </source>
</reference>
<gene>
    <name evidence="1" type="ORF">TM448B00567_0012</name>
</gene>
<organism evidence="1">
    <name type="scientific">viral metagenome</name>
    <dbReference type="NCBI Taxonomy" id="1070528"/>
    <lineage>
        <taxon>unclassified sequences</taxon>
        <taxon>metagenomes</taxon>
        <taxon>organismal metagenomes</taxon>
    </lineage>
</organism>
<dbReference type="AlphaFoldDB" id="A0A6M3XDV9"/>
<protein>
    <submittedName>
        <fullName evidence="1">Uncharacterized protein</fullName>
    </submittedName>
</protein>
<accession>A0A6M3XDV9</accession>
<sequence>MALEFQNLFVPLAGGLDQSIDSRLLPPGQLINCKNGVFTKKGAITKRNGFTQISTLTSAGGAATVPASRQLFSTGDELCIVSDYRLWSRNNTDALWYDRGTVSPFVGHQETMFRGARSYNQCDIDVLGNYQILVAQSERQTSDDPSVSANREQAMVIATRTISDQTIIPPTDYGVGNMGAAGAHSVRACRCTGKLLALCLRGYSPAGGGVPLELYEYPTATPTTAPVLVGNVHPTAWVPVPTSDANNIRSYDAIPLANGDWLVAYIDNAGGAVDRDIIVERRSPAHAILSTVTFVGTAYRVALAEDAAGGIYVLWADAATASLLLYKYNAALVTQWATTVNASGGGEEYDSVGLVVGPTNVLCAWSYYTTATTDYFRTHNRLVAAATGVAGSLDKAFDNVQLRSRPFLVDGRCYAFVQTACKDALFEANAVLDLDIDRDLPGAYGTEQQLVGVFNVGNAPAWQTSQMAFSVGSTANVVLVDGKYCTGAAATAYHMNNTAWERFMCSVVGLEFGAPVGVARVTKGAVIIGGGVCSWYVSGNKAVELGIITPPTITTPVEYNTAMTPGLAIGSVQAYSAIWESYDARGSMSRSAPSIPFARTFVGAGADDGSHIWARQVGLTNRFGVYGMAPQVFRADSLTGQFTRITEPRRGNLNIRGYEQILVTDDYGQTGSDLLYVMGGEIENVMPNGCRLVATVGERIWLGDSYAKEWMQFSKLYTPGTVTETPYAPEFNEGFGFLAPRGEQVTGIAPLGDVAVLFTTSSTYAVAGSGPDDAGLSNDFSRMTPIAPSLGCIDFRSVVAFPGGVFFQSEDGLYLIGQGHNFTRMAAVEDILATYPTVTSAETIVEKHQVRFTVTNAAGTAGRVLVFDYVHGAWTYFDVLTAAGGSHAFIDACWHDGVYYALKADGTLWYEDASSYVDSATQYIPLDIESAWLQPAQQGGWSRVRYASILGQRHDPCDLTVEVFNDFETSASQTVLWDAPTIAAWPTPNRLQPAVHVARQTCQAVKIRVYDSADATTVTSQGYTLEGFTLNAALKRGLARVSTTQRN</sequence>